<dbReference type="InterPro" id="IPR000716">
    <property type="entry name" value="Thyroglobulin_1"/>
</dbReference>
<dbReference type="GO" id="GO:0005615">
    <property type="term" value="C:extracellular space"/>
    <property type="evidence" value="ECO:0007669"/>
    <property type="project" value="TreeGrafter"/>
</dbReference>
<dbReference type="InterPro" id="IPR044913">
    <property type="entry name" value="P_trefoil_dom_sf"/>
</dbReference>
<feature type="disulfide bond" evidence="7">
    <location>
        <begin position="1349"/>
        <end position="1388"/>
    </location>
</feature>
<dbReference type="PROSITE" id="PS50941">
    <property type="entry name" value="CHIT_BIND_I_2"/>
    <property type="match status" value="1"/>
</dbReference>
<keyword evidence="5" id="KW-0106">Calcium</keyword>
<dbReference type="Gene3D" id="4.10.110.10">
    <property type="entry name" value="Spasmolytic Protein, domain 1"/>
    <property type="match status" value="1"/>
</dbReference>
<feature type="compositionally biased region" description="Polar residues" evidence="11">
    <location>
        <begin position="2328"/>
        <end position="2349"/>
    </location>
</feature>
<feature type="region of interest" description="Disordered" evidence="11">
    <location>
        <begin position="517"/>
        <end position="663"/>
    </location>
</feature>
<dbReference type="InterPro" id="IPR013806">
    <property type="entry name" value="Kringle-like"/>
</dbReference>
<dbReference type="Gene3D" id="3.10.100.10">
    <property type="entry name" value="Mannose-Binding Protein A, subunit A"/>
    <property type="match status" value="1"/>
</dbReference>
<feature type="domain" description="Chitin-binding type-1" evidence="16">
    <location>
        <begin position="2007"/>
        <end position="2067"/>
    </location>
</feature>
<dbReference type="CDD" id="cd22827">
    <property type="entry name" value="Gal_Rha_Lectin_SUL-I-like"/>
    <property type="match status" value="1"/>
</dbReference>
<dbReference type="PROSITE" id="PS51448">
    <property type="entry name" value="P_TREFOIL_2"/>
    <property type="match status" value="1"/>
</dbReference>
<dbReference type="Pfam" id="PF00059">
    <property type="entry name" value="Lectin_C"/>
    <property type="match status" value="1"/>
</dbReference>
<dbReference type="SUPFAM" id="SSF57492">
    <property type="entry name" value="Trefoil"/>
    <property type="match status" value="1"/>
</dbReference>
<feature type="domain" description="Thyroglobulin type-1" evidence="17">
    <location>
        <begin position="935"/>
        <end position="1004"/>
    </location>
</feature>
<feature type="domain" description="Kringle" evidence="14">
    <location>
        <begin position="1259"/>
        <end position="1325"/>
    </location>
</feature>
<evidence type="ECO:0000256" key="3">
    <source>
        <dbReference type="ARBA" id="ARBA00022572"/>
    </source>
</evidence>
<feature type="disulfide bond" evidence="7">
    <location>
        <begin position="2065"/>
        <end position="2142"/>
    </location>
</feature>
<dbReference type="CDD" id="cd00111">
    <property type="entry name" value="Trefoil"/>
    <property type="match status" value="1"/>
</dbReference>
<feature type="disulfide bond" evidence="7">
    <location>
        <begin position="1132"/>
        <end position="1155"/>
    </location>
</feature>
<feature type="compositionally biased region" description="Basic and acidic residues" evidence="11">
    <location>
        <begin position="1"/>
        <end position="11"/>
    </location>
</feature>
<dbReference type="SMART" id="SM00607">
    <property type="entry name" value="FTP"/>
    <property type="match status" value="1"/>
</dbReference>
<feature type="disulfide bond" evidence="7">
    <location>
        <begin position="1104"/>
        <end position="1143"/>
    </location>
</feature>
<comment type="subcellular location">
    <subcellularLocation>
        <location evidence="1">Secreted</location>
    </subcellularLocation>
</comment>
<feature type="compositionally biased region" description="Polar residues" evidence="11">
    <location>
        <begin position="632"/>
        <end position="649"/>
    </location>
</feature>
<feature type="transmembrane region" description="Helical" evidence="12">
    <location>
        <begin position="2385"/>
        <end position="2410"/>
    </location>
</feature>
<name>A0A8K0AD84_BRALA</name>
<dbReference type="InterPro" id="IPR036857">
    <property type="entry name" value="Thyroglobulin_1_sf"/>
</dbReference>
<dbReference type="Pfam" id="PF00051">
    <property type="entry name" value="Kringle"/>
    <property type="match status" value="6"/>
</dbReference>
<feature type="domain" description="C-type lectin" evidence="13">
    <location>
        <begin position="806"/>
        <end position="929"/>
    </location>
</feature>
<evidence type="ECO:0000256" key="12">
    <source>
        <dbReference type="SAM" id="Phobius"/>
    </source>
</evidence>
<dbReference type="InterPro" id="IPR017994">
    <property type="entry name" value="P_trefoil_chordata"/>
</dbReference>
<keyword evidence="3 7" id="KW-0420">Kringle</keyword>
<dbReference type="InterPro" id="IPR022041">
    <property type="entry name" value="Methyltransf_FA"/>
</dbReference>
<dbReference type="CDD" id="cd00191">
    <property type="entry name" value="TY"/>
    <property type="match status" value="1"/>
</dbReference>
<dbReference type="InterPro" id="IPR050759">
    <property type="entry name" value="Serine_protease_kringle"/>
</dbReference>
<dbReference type="InterPro" id="IPR016186">
    <property type="entry name" value="C-type_lectin-like/link_sf"/>
</dbReference>
<feature type="disulfide bond" evidence="7">
    <location>
        <begin position="1083"/>
        <end position="1160"/>
    </location>
</feature>
<feature type="region of interest" description="Disordered" evidence="11">
    <location>
        <begin position="1"/>
        <end position="20"/>
    </location>
</feature>
<dbReference type="PRINTS" id="PR00018">
    <property type="entry name" value="KRINGLE"/>
</dbReference>
<dbReference type="InterPro" id="IPR018378">
    <property type="entry name" value="C-type_lectin_CS"/>
</dbReference>
<dbReference type="Pfam" id="PF02140">
    <property type="entry name" value="SUEL_Lectin"/>
    <property type="match status" value="1"/>
</dbReference>
<dbReference type="Pfam" id="PF00086">
    <property type="entry name" value="Thyroglobulin_1"/>
    <property type="match status" value="1"/>
</dbReference>
<reference evidence="19" key="1">
    <citation type="submission" date="2022-01" db="EMBL/GenBank/DDBJ databases">
        <authorList>
            <person name="Braso-Vives M."/>
        </authorList>
    </citation>
    <scope>NUCLEOTIDE SEQUENCE</scope>
</reference>
<dbReference type="InterPro" id="IPR006585">
    <property type="entry name" value="FTP1"/>
</dbReference>
<dbReference type="InterPro" id="IPR001304">
    <property type="entry name" value="C-type_lectin-like"/>
</dbReference>
<proteinExistence type="predicted"/>
<evidence type="ECO:0000256" key="5">
    <source>
        <dbReference type="ARBA" id="ARBA00022837"/>
    </source>
</evidence>
<evidence type="ECO:0000256" key="2">
    <source>
        <dbReference type="ARBA" id="ARBA00022525"/>
    </source>
</evidence>
<dbReference type="SMART" id="SM00034">
    <property type="entry name" value="CLECT"/>
    <property type="match status" value="1"/>
</dbReference>
<keyword evidence="20" id="KW-1185">Reference proteome</keyword>
<feature type="disulfide bond" evidence="10">
    <location>
        <begin position="2279"/>
        <end position="2296"/>
    </location>
</feature>
<dbReference type="InterPro" id="IPR038178">
    <property type="entry name" value="Kringle_sf"/>
</dbReference>
<feature type="domain" description="Kringle" evidence="14">
    <location>
        <begin position="2064"/>
        <end position="2142"/>
    </location>
</feature>
<dbReference type="Gene3D" id="2.60.120.740">
    <property type="match status" value="1"/>
</dbReference>
<dbReference type="GO" id="GO:0046872">
    <property type="term" value="F:metal ion binding"/>
    <property type="evidence" value="ECO:0007669"/>
    <property type="project" value="UniProtKB-KW"/>
</dbReference>
<dbReference type="GO" id="GO:0004175">
    <property type="term" value="F:endopeptidase activity"/>
    <property type="evidence" value="ECO:0007669"/>
    <property type="project" value="TreeGrafter"/>
</dbReference>
<dbReference type="PROSITE" id="PS50041">
    <property type="entry name" value="C_TYPE_LECTIN_2"/>
    <property type="match status" value="1"/>
</dbReference>
<sequence length="2458" mass="274691">MLYAETRRDDLPSLADPVMSPDGQAYTDTLRFFKGDNPARQSELGQQRGGYYPCVQCPVDIRGVRSFWESCHTEKPTSTIGDRQQFLLEGPVTCMKASSSLPDPFSQLTKEELQEELTSRGAVPYESVDTMSKKDLQQEMKRTLRGTKRMPTLLQPNPTQNITELNLQHLEAPGCECMHDCCNHTKNILEELPARVSKEVAETIQRVKQTILGDKDIIRASDMRYTLLILIKELEQQGKARPEVMQLLYTQAEIQRACYAAADDRTTTTIYRLSNVAFLHHLMMRECFPGNAKIISNRKLWGSYYHSIRDHMPTVYRIAPLSSLMAENEERHFATIKRITKSSANYANPGHIIQNVIVRFHFNNNAGTRTHQDNKISETAKLLPQLRTRIPIALMKKYPRETQTHCEHVPDFLHPGYGAHWHIEGEEVVFHDSPSEDPPFHPAGPFMHHFRSTSLQEEDSYLKETWNRCLQDEVAMPLFKLWIFEPDGQTLSKKVTTPFLDMGYDFDKDKFPYMKENTLETEEEDEEEEMAADDPEETMEDEEVVRLERVDPEPELEEYADSGTRETGDQAPASQVHPSSDSEIRLQQDYPDQSPARIRMERRGEGSTMAPTPPKTPGQGADLRSDLAIPGNSASTPIRTDTGVQQGTMTPPPTPCVSKENSSRAKPQWKTKLGCALAVVLGEVPIVQRTDQVKAKLKMTPKNKFYKDEFDRCISQVSVEQTACQRAAAEADMWYYFGTIPQCEADGSYSTTQCWGSTGYCYCANPHDGEEYWETEAPPGQDIMYDCTTYWHTPHQPTCHAGYTQSDDYCFKVYRMAQTWSGANATCGFDGGFLVAPKTQDLNDEILKLLQDNGDGHYWIGLASQFLCLLVKSDDDRWQWADGTASVFTAWATDEPNNYGGREGCGQVRTEGSEWNDVPCGNKYHFVCQTEKGAKSKCQQEEEENDWLHVDDDDIIVFCEADGTYSTQQCDYNERCYCAHPRSGTIYRETEHDGWHDYYHQYDCDIYWEDKQEDSSEARRWRDDLRCGEGYSAPGADVAECDPDGPDPCCSDSQFCGNTHNHCGCTGCIDYRLPEDQREDFDCVEGDGESYRGTLSKTKSGLTCQRWDKHDPHSHYFYNTPLWNPELEENYCRNPDGEETIWCYTTDPDVRFEECDLPDCGQREIVDCVEGDGETYRGTLATTESGLTCQRWDRHSPHSHYFKNTPLLNPGSGLEENYCRNPDGEETIWCYTTDPDVRTGYCHLPECGEPPDPISWEDDCQVGDGSSYRGTVATTQSGQPCSPWDGSFGMSDQDQNYCRNPDGEPGVWCFVDAPEGWELCDVPVCATCQVGDGASYRGPVSVTKTGKTCQRWDSQAPHPHPLTPANYPSSGLEQNYCRNPDGEPGVWCYTTDPSTIWELCDVPVCGTGSGDVRVSQCAGSTTNIARGYEVTQSSVHAEGAPERAVDGNVNGNYPGNSCTHTDMDYQPWWRVDLGASKCVDRVVVTNRKDCCSERLDDFKVYVGDDPNVFGNPSCGDEQSAADMDTITVACGGLTGRYVGIALPDWQYLTLCEVQVFGDDCLTRVTGTELSYRWDLPTLTSSPFPFEVKASSDVHIALSNQNSPMDDMYEIVIGGWSNSRSVIRRQEQGDAVASAATPDILSPSVYRGFLISWSGEGVISVRMETEDDPFLTWTDPNPLPISHVGYSTGYSSTGTFLFCPHQAPKKWREDYRCGQGYPAEDGSPAECDPDGIHPCCSPANWCGHTADHCDCPTCVDYRNTQSEDCKDGNGETYRGTAAHTVTGLECQRWASHSPHAHYHITPFWYPTAGLDENYCRNPTRDPDPWCYTTDPDVRWEFCDVSLCDDGTDSGKGEDEEHCETATTDGTDGNYNWDLPPLVTSPFPFEVRAKNNVYIALSPTASDDSRMYLILIGGESDTVTAIRRGREGDWDARAHTIDILSPAEHRGFWISWTANATIAVGRENETAPLLQWSDPNPIPVQHVGYSTGPGVTGDFRFCGYYEAKRWREDARCGANFPAPGATPGECNPKGPHPCCSDLGWCGDTPQYCSCEGCVDYRHPEALERKDCQVGDGSTYRGEVAVTSSGRVCQEWGTWYPHWPWVDPFWYPNSGLDENYCRNPDGQSGVWCYTMDPDKEMELCNVPKCGDDTDKEDEIGVPIQASQVCEYETMSLQCPGNQRLAIVHAMFGRTGAEPQCEGGYTGGADCRSINAVSVVKDQCEGRQTCTISADHAVFGDPCFGTSKYLEVKYGCEGNDSRRARECLVEASMRKDCGFPGITRDECLLKGCCFDSSIPHTKWCFYKKASYETPTTKQATTTQEDYTPTEAGVSRKPTNTMKYQKTTDATVPRTTSVPPVMNSKGALGGDDTGAGDETDDKPTKPDDDSHQNIIYIVIAGIVAVAVPLGIAAFVKVFFCSKPVDKMAAPAPAPVHFTQGSGDATITFDNPRYDITPSAPGYHPMKE</sequence>
<feature type="disulfide bond" evidence="10">
    <location>
        <begin position="2259"/>
        <end position="2285"/>
    </location>
</feature>
<dbReference type="InterPro" id="IPR018056">
    <property type="entry name" value="Kringle_CS"/>
</dbReference>
<dbReference type="FunFam" id="2.40.20.10:FF:000020">
    <property type="entry name" value="Uncharacterized protein"/>
    <property type="match status" value="1"/>
</dbReference>
<dbReference type="EMBL" id="OV696694">
    <property type="protein sequence ID" value="CAH1273797.1"/>
    <property type="molecule type" value="Genomic_DNA"/>
</dbReference>
<dbReference type="InterPro" id="IPR017957">
    <property type="entry name" value="P_trefoil_CS"/>
</dbReference>
<dbReference type="CDD" id="cd10909">
    <property type="entry name" value="ChtBD1_GH18_2"/>
    <property type="match status" value="2"/>
</dbReference>
<dbReference type="SUPFAM" id="SSF56436">
    <property type="entry name" value="C-type lectin-like"/>
    <property type="match status" value="1"/>
</dbReference>
<dbReference type="PROSITE" id="PS00021">
    <property type="entry name" value="KRINGLE_1"/>
    <property type="match status" value="6"/>
</dbReference>
<organism evidence="19 20">
    <name type="scientific">Branchiostoma lanceolatum</name>
    <name type="common">Common lancelet</name>
    <name type="synonym">Amphioxus lanceolatum</name>
    <dbReference type="NCBI Taxonomy" id="7740"/>
    <lineage>
        <taxon>Eukaryota</taxon>
        <taxon>Metazoa</taxon>
        <taxon>Chordata</taxon>
        <taxon>Cephalochordata</taxon>
        <taxon>Leptocardii</taxon>
        <taxon>Amphioxiformes</taxon>
        <taxon>Branchiostomatidae</taxon>
        <taxon>Branchiostoma</taxon>
    </lineage>
</organism>
<keyword evidence="2" id="KW-0964">Secreted</keyword>
<evidence type="ECO:0000313" key="19">
    <source>
        <dbReference type="EMBL" id="CAH1273797.1"/>
    </source>
</evidence>
<evidence type="ECO:0000256" key="6">
    <source>
        <dbReference type="ARBA" id="ARBA00023157"/>
    </source>
</evidence>
<feature type="region of interest" description="Disordered" evidence="11">
    <location>
        <begin position="2437"/>
        <end position="2458"/>
    </location>
</feature>
<feature type="disulfide bond" evidence="8">
    <location>
        <begin position="2032"/>
        <end position="2046"/>
    </location>
</feature>
<dbReference type="PROSITE" id="PS00025">
    <property type="entry name" value="P_TREFOIL_1"/>
    <property type="match status" value="1"/>
</dbReference>
<dbReference type="FunFam" id="4.10.110.10:FF:000006">
    <property type="entry name" value="Trefoil factor 1"/>
    <property type="match status" value="1"/>
</dbReference>
<dbReference type="Pfam" id="PF22633">
    <property type="entry name" value="F5_F8_type_C_2"/>
    <property type="match status" value="1"/>
</dbReference>
<feature type="disulfide bond" evidence="7">
    <location>
        <begin position="1219"/>
        <end position="1242"/>
    </location>
</feature>
<dbReference type="SMART" id="SM00270">
    <property type="entry name" value="ChtBD1"/>
    <property type="match status" value="3"/>
</dbReference>
<keyword evidence="12" id="KW-0472">Membrane</keyword>
<evidence type="ECO:0000256" key="7">
    <source>
        <dbReference type="PROSITE-ProRule" id="PRU00121"/>
    </source>
</evidence>
<dbReference type="Gene3D" id="2.40.20.10">
    <property type="entry name" value="Plasminogen Kringle 4"/>
    <property type="match status" value="6"/>
</dbReference>
<feature type="domain" description="P-type" evidence="18">
    <location>
        <begin position="2257"/>
        <end position="2300"/>
    </location>
</feature>
<evidence type="ECO:0000256" key="1">
    <source>
        <dbReference type="ARBA" id="ARBA00004613"/>
    </source>
</evidence>
<dbReference type="PRINTS" id="PR00680">
    <property type="entry name" value="PTREFOIL"/>
</dbReference>
<keyword evidence="4" id="KW-0479">Metal-binding</keyword>
<dbReference type="SMART" id="SM00130">
    <property type="entry name" value="KR"/>
    <property type="match status" value="6"/>
</dbReference>
<dbReference type="InterPro" id="IPR000001">
    <property type="entry name" value="Kringle"/>
</dbReference>
<dbReference type="CDD" id="cd00108">
    <property type="entry name" value="KR"/>
    <property type="match status" value="5"/>
</dbReference>
<gene>
    <name evidence="19" type="primary">PLG</name>
    <name evidence="19" type="ORF">BLAG_LOCUS25022</name>
</gene>
<dbReference type="PROSITE" id="PS51162">
    <property type="entry name" value="THYROGLOBULIN_1_2"/>
    <property type="match status" value="2"/>
</dbReference>
<dbReference type="PROSITE" id="PS50228">
    <property type="entry name" value="SUEL_LECTIN"/>
    <property type="match status" value="1"/>
</dbReference>
<keyword evidence="12" id="KW-1133">Transmembrane helix</keyword>
<feature type="disulfide bond" evidence="7">
    <location>
        <begin position="2086"/>
        <end position="2125"/>
    </location>
</feature>
<feature type="domain" description="Kringle" evidence="14">
    <location>
        <begin position="1167"/>
        <end position="1247"/>
    </location>
</feature>
<dbReference type="PANTHER" id="PTHR24261:SF7">
    <property type="entry name" value="KRINGLE DOMAIN-CONTAINING PROTEIN"/>
    <property type="match status" value="1"/>
</dbReference>
<feature type="domain" description="SUEL-type lectin" evidence="15">
    <location>
        <begin position="2161"/>
        <end position="2249"/>
    </location>
</feature>
<dbReference type="SMART" id="SM00018">
    <property type="entry name" value="PD"/>
    <property type="match status" value="1"/>
</dbReference>
<dbReference type="InterPro" id="IPR043159">
    <property type="entry name" value="Lectin_gal-bd_sf"/>
</dbReference>
<dbReference type="GO" id="GO:0005102">
    <property type="term" value="F:signaling receptor binding"/>
    <property type="evidence" value="ECO:0007669"/>
    <property type="project" value="TreeGrafter"/>
</dbReference>
<evidence type="ECO:0000259" key="14">
    <source>
        <dbReference type="PROSITE" id="PS50070"/>
    </source>
</evidence>
<feature type="compositionally biased region" description="Acidic residues" evidence="11">
    <location>
        <begin position="519"/>
        <end position="543"/>
    </location>
</feature>
<dbReference type="InterPro" id="IPR000519">
    <property type="entry name" value="P_trefoil_dom"/>
</dbReference>
<dbReference type="Pfam" id="PF00088">
    <property type="entry name" value="Trefoil"/>
    <property type="match status" value="1"/>
</dbReference>
<dbReference type="SUPFAM" id="SSF57610">
    <property type="entry name" value="Thyroglobulin type-1 domain"/>
    <property type="match status" value="2"/>
</dbReference>
<dbReference type="CDD" id="cd00037">
    <property type="entry name" value="CLECT"/>
    <property type="match status" value="1"/>
</dbReference>
<evidence type="ECO:0000256" key="8">
    <source>
        <dbReference type="PROSITE-ProRule" id="PRU00261"/>
    </source>
</evidence>
<dbReference type="SUPFAM" id="SSF49785">
    <property type="entry name" value="Galactose-binding domain-like"/>
    <property type="match status" value="1"/>
</dbReference>
<evidence type="ECO:0000259" key="13">
    <source>
        <dbReference type="PROSITE" id="PS50041"/>
    </source>
</evidence>
<feature type="disulfide bond" evidence="7">
    <location>
        <begin position="1814"/>
        <end position="1837"/>
    </location>
</feature>
<dbReference type="SMART" id="SM00211">
    <property type="entry name" value="TY"/>
    <property type="match status" value="1"/>
</dbReference>
<keyword evidence="12" id="KW-0812">Transmembrane</keyword>
<dbReference type="Gene3D" id="4.10.800.10">
    <property type="entry name" value="Thyroglobulin type-1"/>
    <property type="match status" value="1"/>
</dbReference>
<dbReference type="InterPro" id="IPR000922">
    <property type="entry name" value="Lectin_gal-bd_dom"/>
</dbReference>
<dbReference type="PROSITE" id="PS00615">
    <property type="entry name" value="C_TYPE_LECTIN_1"/>
    <property type="match status" value="1"/>
</dbReference>
<dbReference type="InterPro" id="IPR016187">
    <property type="entry name" value="CTDL_fold"/>
</dbReference>
<comment type="caution">
    <text evidence="7">Lacks conserved residue(s) required for the propagation of feature annotation.</text>
</comment>
<dbReference type="Gene3D" id="2.60.120.260">
    <property type="entry name" value="Galactose-binding domain-like"/>
    <property type="match status" value="1"/>
</dbReference>
<keyword evidence="6 7" id="KW-1015">Disulfide bond</keyword>
<dbReference type="InterPro" id="IPR008979">
    <property type="entry name" value="Galactose-bd-like_sf"/>
</dbReference>
<evidence type="ECO:0000259" key="18">
    <source>
        <dbReference type="PROSITE" id="PS51448"/>
    </source>
</evidence>
<feature type="disulfide bond" evidence="7">
    <location>
        <begin position="2114"/>
        <end position="2137"/>
    </location>
</feature>
<dbReference type="PROSITE" id="PS50070">
    <property type="entry name" value="KRINGLE_2"/>
    <property type="match status" value="6"/>
</dbReference>
<evidence type="ECO:0000256" key="11">
    <source>
        <dbReference type="SAM" id="MobiDB-lite"/>
    </source>
</evidence>
<protein>
    <submittedName>
        <fullName evidence="19">PLG protein</fullName>
    </submittedName>
</protein>
<evidence type="ECO:0000256" key="9">
    <source>
        <dbReference type="PROSITE-ProRule" id="PRU00500"/>
    </source>
</evidence>
<feature type="compositionally biased region" description="Low complexity" evidence="11">
    <location>
        <begin position="2308"/>
        <end position="2318"/>
    </location>
</feature>
<dbReference type="OrthoDB" id="10035969at2759"/>
<feature type="domain" description="Kringle" evidence="14">
    <location>
        <begin position="1763"/>
        <end position="1842"/>
    </location>
</feature>
<feature type="disulfide bond" evidence="7">
    <location>
        <begin position="1328"/>
        <end position="1405"/>
    </location>
</feature>
<feature type="domain" description="Kringle" evidence="14">
    <location>
        <begin position="1327"/>
        <end position="1405"/>
    </location>
</feature>
<evidence type="ECO:0000259" key="16">
    <source>
        <dbReference type="PROSITE" id="PS50941"/>
    </source>
</evidence>
<dbReference type="Pfam" id="PF12248">
    <property type="entry name" value="Methyltransf_FA"/>
    <property type="match status" value="2"/>
</dbReference>
<feature type="disulfide bond" evidence="9">
    <location>
        <begin position="754"/>
        <end position="761"/>
    </location>
</feature>
<dbReference type="GO" id="GO:0008061">
    <property type="term" value="F:chitin binding"/>
    <property type="evidence" value="ECO:0007669"/>
    <property type="project" value="UniProtKB-UniRule"/>
</dbReference>
<feature type="disulfide bond" evidence="7">
    <location>
        <begin position="1377"/>
        <end position="1400"/>
    </location>
</feature>
<accession>A0A8K0AD84</accession>
<feature type="region of interest" description="Disordered" evidence="11">
    <location>
        <begin position="2308"/>
        <end position="2380"/>
    </location>
</feature>
<evidence type="ECO:0000259" key="15">
    <source>
        <dbReference type="PROSITE" id="PS50228"/>
    </source>
</evidence>
<feature type="disulfide bond" evidence="10">
    <location>
        <begin position="2269"/>
        <end position="2284"/>
    </location>
</feature>
<feature type="domain" description="Thyroglobulin type-1" evidence="17">
    <location>
        <begin position="721"/>
        <end position="799"/>
    </location>
</feature>
<evidence type="ECO:0000256" key="4">
    <source>
        <dbReference type="ARBA" id="ARBA00022723"/>
    </source>
</evidence>
<dbReference type="Proteomes" id="UP000838412">
    <property type="component" value="Chromosome 9"/>
</dbReference>
<keyword evidence="8" id="KW-0147">Chitin-binding</keyword>
<dbReference type="GO" id="GO:0030246">
    <property type="term" value="F:carbohydrate binding"/>
    <property type="evidence" value="ECO:0007669"/>
    <property type="project" value="InterPro"/>
</dbReference>
<dbReference type="InterPro" id="IPR001002">
    <property type="entry name" value="Chitin-bd_1"/>
</dbReference>
<evidence type="ECO:0000313" key="20">
    <source>
        <dbReference type="Proteomes" id="UP000838412"/>
    </source>
</evidence>
<evidence type="ECO:0000256" key="10">
    <source>
        <dbReference type="PROSITE-ProRule" id="PRU00779"/>
    </source>
</evidence>
<dbReference type="PANTHER" id="PTHR24261">
    <property type="entry name" value="PLASMINOGEN-RELATED"/>
    <property type="match status" value="1"/>
</dbReference>
<dbReference type="SUPFAM" id="SSF57440">
    <property type="entry name" value="Kringle-like"/>
    <property type="match status" value="6"/>
</dbReference>
<feature type="domain" description="Kringle" evidence="14">
    <location>
        <begin position="1082"/>
        <end position="1160"/>
    </location>
</feature>
<feature type="disulfide bond" evidence="9">
    <location>
        <begin position="724"/>
        <end position="743"/>
    </location>
</feature>
<evidence type="ECO:0000259" key="17">
    <source>
        <dbReference type="PROSITE" id="PS51162"/>
    </source>
</evidence>